<proteinExistence type="inferred from homology"/>
<evidence type="ECO:0000256" key="7">
    <source>
        <dbReference type="ARBA" id="ARBA00023306"/>
    </source>
</evidence>
<dbReference type="Gramene" id="KCW62974">
    <property type="protein sequence ID" value="KCW62974"/>
    <property type="gene ID" value="EUGRSUZ_G00575"/>
</dbReference>
<keyword evidence="7" id="KW-0131">Cell cycle</keyword>
<evidence type="ECO:0000256" key="8">
    <source>
        <dbReference type="ARBA" id="ARBA00023328"/>
    </source>
</evidence>
<dbReference type="PANTHER" id="PTHR48441">
    <property type="match status" value="1"/>
</dbReference>
<evidence type="ECO:0000256" key="3">
    <source>
        <dbReference type="ARBA" id="ARBA00022454"/>
    </source>
</evidence>
<accession>A0A059BAD9</accession>
<evidence type="ECO:0000313" key="11">
    <source>
        <dbReference type="EMBL" id="KCW62974.1"/>
    </source>
</evidence>
<evidence type="ECO:0000256" key="2">
    <source>
        <dbReference type="ARBA" id="ARBA00005498"/>
    </source>
</evidence>
<gene>
    <name evidence="11" type="ORF">EUGRSUZ_G00575</name>
</gene>
<dbReference type="Pfam" id="PF03800">
    <property type="entry name" value="Nuf2"/>
    <property type="match status" value="1"/>
</dbReference>
<keyword evidence="5" id="KW-0498">Mitosis</keyword>
<dbReference type="GO" id="GO:0031262">
    <property type="term" value="C:Ndc80 complex"/>
    <property type="evidence" value="ECO:0000318"/>
    <property type="project" value="GO_Central"/>
</dbReference>
<evidence type="ECO:0000259" key="10">
    <source>
        <dbReference type="Pfam" id="PF03800"/>
    </source>
</evidence>
<keyword evidence="3" id="KW-0158">Chromosome</keyword>
<dbReference type="GO" id="GO:0044877">
    <property type="term" value="F:protein-containing complex binding"/>
    <property type="evidence" value="ECO:0000318"/>
    <property type="project" value="GO_Central"/>
</dbReference>
<dbReference type="OrthoDB" id="8194677at2759"/>
<dbReference type="GO" id="GO:0051301">
    <property type="term" value="P:cell division"/>
    <property type="evidence" value="ECO:0007669"/>
    <property type="project" value="UniProtKB-KW"/>
</dbReference>
<dbReference type="InParanoid" id="A0A059BAD9"/>
<dbReference type="OMA" id="YLKMEAH"/>
<dbReference type="STRING" id="71139.A0A059BAD9"/>
<sequence>MSRFEYPRLTRSEILSFLVDSQIFSNVTAHHLADPTPDFVTDLYTQLLIYLDSFQEEDGQMEFAALEQLENPDFHVEMVPRMNLYSRVKEVVASLHCPTQFTVKDLLKPNAERTEIFVSAILNFCFHKDNKMNLLKPIVEELNLLDEQQKEWEAKLSQLNGEIAEYNEARERELPLVQEVDRELKELRQTISELNNHQMSLRTTYRKLKDMTIEMDAKIFNAERELVQSVQANAELRSKIVQSPDKLQGSLEEKKLVREEAKNAENLAKQSFDDKNAVMEVFTKVSKKLSKHLMVMQKIQEQVNSAKAIDKDFKALKSKLSDDGILDKSHDANLIELQGREEQLDQQRKQVEKESHTKCEEASREFNNVKMEIKSRKHELEERQRKVESVVGEVDSITSSTNSIRESCAAEQQELLHRCEDIMKEFHQYSHSIGVVLPIA</sequence>
<reference evidence="11" key="1">
    <citation type="submission" date="2013-07" db="EMBL/GenBank/DDBJ databases">
        <title>The genome of Eucalyptus grandis.</title>
        <authorList>
            <person name="Schmutz J."/>
            <person name="Hayes R."/>
            <person name="Myburg A."/>
            <person name="Tuskan G."/>
            <person name="Grattapaglia D."/>
            <person name="Rokhsar D.S."/>
        </authorList>
    </citation>
    <scope>NUCLEOTIDE SEQUENCE</scope>
    <source>
        <tissue evidence="11">Leaf extractions</tissue>
    </source>
</reference>
<protein>
    <recommendedName>
        <fullName evidence="10">Kinetochore protein Nuf2 N-terminal domain-containing protein</fullName>
    </recommendedName>
</protein>
<name>A0A059BAD9_EUCGR</name>
<keyword evidence="8" id="KW-0137">Centromere</keyword>
<dbReference type="eggNOG" id="KOG4438">
    <property type="taxonomic scope" value="Eukaryota"/>
</dbReference>
<dbReference type="EMBL" id="KK198759">
    <property type="protein sequence ID" value="KCW62974.1"/>
    <property type="molecule type" value="Genomic_DNA"/>
</dbReference>
<keyword evidence="4" id="KW-0132">Cell division</keyword>
<evidence type="ECO:0000256" key="9">
    <source>
        <dbReference type="SAM" id="Coils"/>
    </source>
</evidence>
<dbReference type="Gene3D" id="1.10.418.60">
    <property type="entry name" value="Ncd80 complex, Nuf2 subunit"/>
    <property type="match status" value="1"/>
</dbReference>
<dbReference type="GO" id="GO:0051315">
    <property type="term" value="P:attachment of mitotic spindle microtubules to kinetochore"/>
    <property type="evidence" value="ECO:0000318"/>
    <property type="project" value="GO_Central"/>
</dbReference>
<organism evidence="11">
    <name type="scientific">Eucalyptus grandis</name>
    <name type="common">Flooded gum</name>
    <dbReference type="NCBI Taxonomy" id="71139"/>
    <lineage>
        <taxon>Eukaryota</taxon>
        <taxon>Viridiplantae</taxon>
        <taxon>Streptophyta</taxon>
        <taxon>Embryophyta</taxon>
        <taxon>Tracheophyta</taxon>
        <taxon>Spermatophyta</taxon>
        <taxon>Magnoliopsida</taxon>
        <taxon>eudicotyledons</taxon>
        <taxon>Gunneridae</taxon>
        <taxon>Pentapetalae</taxon>
        <taxon>rosids</taxon>
        <taxon>malvids</taxon>
        <taxon>Myrtales</taxon>
        <taxon>Myrtaceae</taxon>
        <taxon>Myrtoideae</taxon>
        <taxon>Eucalypteae</taxon>
        <taxon>Eucalyptus</taxon>
    </lineage>
</organism>
<dbReference type="InterPro" id="IPR005549">
    <property type="entry name" value="Kinetochore_Nuf2_N"/>
</dbReference>
<dbReference type="GO" id="GO:0045132">
    <property type="term" value="P:meiotic chromosome segregation"/>
    <property type="evidence" value="ECO:0000318"/>
    <property type="project" value="GO_Central"/>
</dbReference>
<evidence type="ECO:0000256" key="4">
    <source>
        <dbReference type="ARBA" id="ARBA00022618"/>
    </source>
</evidence>
<evidence type="ECO:0000256" key="6">
    <source>
        <dbReference type="ARBA" id="ARBA00023054"/>
    </source>
</evidence>
<dbReference type="KEGG" id="egr:104452702"/>
<dbReference type="PANTHER" id="PTHR48441:SF1">
    <property type="entry name" value="NT-3"/>
    <property type="match status" value="1"/>
</dbReference>
<keyword evidence="6 9" id="KW-0175">Coiled coil</keyword>
<evidence type="ECO:0000256" key="5">
    <source>
        <dbReference type="ARBA" id="ARBA00022776"/>
    </source>
</evidence>
<comment type="similarity">
    <text evidence="2">Belongs to the NUF2 family.</text>
</comment>
<dbReference type="AlphaFoldDB" id="A0A059BAD9"/>
<feature type="domain" description="Kinetochore protein Nuf2 N-terminal" evidence="10">
    <location>
        <begin position="4"/>
        <end position="142"/>
    </location>
</feature>
<feature type="coiled-coil region" evidence="9">
    <location>
        <begin position="142"/>
        <end position="204"/>
    </location>
</feature>
<dbReference type="InterPro" id="IPR038275">
    <property type="entry name" value="Nuf2_N_sf"/>
</dbReference>
<comment type="subcellular location">
    <subcellularLocation>
        <location evidence="1">Chromosome</location>
        <location evidence="1">Centromere</location>
    </subcellularLocation>
</comment>
<dbReference type="GO" id="GO:0051383">
    <property type="term" value="P:kinetochore organization"/>
    <property type="evidence" value="ECO:0000318"/>
    <property type="project" value="GO_Central"/>
</dbReference>
<dbReference type="FunCoup" id="A0A059BAD9">
    <property type="interactions" value="1975"/>
</dbReference>
<evidence type="ECO:0000256" key="1">
    <source>
        <dbReference type="ARBA" id="ARBA00004584"/>
    </source>
</evidence>
<dbReference type="GO" id="GO:0007052">
    <property type="term" value="P:mitotic spindle organization"/>
    <property type="evidence" value="ECO:0000318"/>
    <property type="project" value="GO_Central"/>
</dbReference>